<proteinExistence type="predicted"/>
<dbReference type="RefSeq" id="WP_343065719.1">
    <property type="nucleotide sequence ID" value="NZ_JACHVQ010000001.1"/>
</dbReference>
<dbReference type="InterPro" id="IPR001650">
    <property type="entry name" value="Helicase_C-like"/>
</dbReference>
<gene>
    <name evidence="3" type="ORF">FHU39_000643</name>
</gene>
<dbReference type="Pfam" id="PF00271">
    <property type="entry name" value="Helicase_C"/>
    <property type="match status" value="1"/>
</dbReference>
<name>A0A839N1J0_9MICO</name>
<dbReference type="Gene3D" id="3.40.50.300">
    <property type="entry name" value="P-loop containing nucleotide triphosphate hydrolases"/>
    <property type="match status" value="2"/>
</dbReference>
<evidence type="ECO:0000256" key="1">
    <source>
        <dbReference type="SAM" id="MobiDB-lite"/>
    </source>
</evidence>
<feature type="domain" description="Helicase C-terminal" evidence="2">
    <location>
        <begin position="806"/>
        <end position="862"/>
    </location>
</feature>
<dbReference type="InterPro" id="IPR027417">
    <property type="entry name" value="P-loop_NTPase"/>
</dbReference>
<dbReference type="SUPFAM" id="SSF52540">
    <property type="entry name" value="P-loop containing nucleoside triphosphate hydrolases"/>
    <property type="match status" value="1"/>
</dbReference>
<dbReference type="NCBIfam" id="NF038325">
    <property type="entry name" value="DISARM_DrmAS"/>
    <property type="match status" value="1"/>
</dbReference>
<protein>
    <recommendedName>
        <fullName evidence="2">Helicase C-terminal domain-containing protein</fullName>
    </recommendedName>
</protein>
<dbReference type="CDD" id="cd18785">
    <property type="entry name" value="SF2_C"/>
    <property type="match status" value="1"/>
</dbReference>
<keyword evidence="4" id="KW-1185">Reference proteome</keyword>
<evidence type="ECO:0000313" key="4">
    <source>
        <dbReference type="Proteomes" id="UP000559182"/>
    </source>
</evidence>
<sequence length="1056" mass="115732">MKLQDAYATRKFVVDRLRADLLGGEFDEELDERPMSRFVVGVLYPQIDTTPTAGTADSPEDVDIDKSGDGDAGSPTTEGAEDPQVSLARVRFPRTMGLTFAAAESAADIRIKVEASRYLRSDVAGKERWIRDTISTDPVQVDVSAPATTTKPVSDGLDLHLHMVVRVPKDGAVSITVALVNEATASRGERDGRCWFNPVITVTAPAGELIARPESVVAGLDDLEVASQRLLFSDVHSYAVGHGCGVDWNDDVTSIWTSFVPGHEVLLSDPAGPAGIDLRMEHLSKSEDLQDLRSLVTAYEAWINDLDDNGLSPANAEALQRHKREARVAAERMADGISLLLDDPAVRRAFNLMNHAMAQQRSRQDRHRNGNVGDPPQSAVKAASWRPFQIAFILVNLRGLTDPNSQDRDIADLLWFPTGGGKTEAYLGLIAISIMLRRLRNTLDGGVSVIMRYTLRLLTLQQYERATGLICALEQLRRQELPDARSISIGLWVGQSSTPNSLADARRALNRQKTGKVDDSEDTADPVQLRQCPWCGTELTYKNYDVADGRMNVYCPHLGCQFGGGLPVHIVDEDVYRERPSLVIGTVDKFALMAWKREVANLFGSAGATTNGATEPPPDLIVQDELHLISGPLGTMVGLYETAVDAACSRPSKPKLVASTATIRRATEQVRAVFDREAHQFPPPGRTYRNSYFSVEAPRTEKGSREYLGVLGAGTSHTTLMVRVYASLLQSAAAIPEDGEAADLYWTLLGYFNSLRILGGAYMQVIDDVPAEMKVIATRRGEEPRDIGNPREMTSRKKSTEIPRELQIMARSRGETDCADVVLATNMISVGVDVDRLGLMAVMGQPQTTSEYIQATSRVGRRDPGLVVAILNGARSRDLSHYENFAGYHRMLYRHVEATGATPFAPRARDRGLHGVLVSMARMTVAAAADSKAAGDLDNWLDDLDTCTQRITDRAASLGASVRDLPDDQSADRVKHELEELMTQWEDAEPTHYEGWFDRADGALLVEASKALGANEDDSVEFPVTDPPWPTLTSMRDVDAESSLFLIKSRRSSRGK</sequence>
<accession>A0A839N1J0</accession>
<dbReference type="AlphaFoldDB" id="A0A839N1J0"/>
<dbReference type="EMBL" id="JACHVQ010000001">
    <property type="protein sequence ID" value="MBB2890659.1"/>
    <property type="molecule type" value="Genomic_DNA"/>
</dbReference>
<evidence type="ECO:0000313" key="3">
    <source>
        <dbReference type="EMBL" id="MBB2890659.1"/>
    </source>
</evidence>
<feature type="region of interest" description="Disordered" evidence="1">
    <location>
        <begin position="358"/>
        <end position="378"/>
    </location>
</feature>
<feature type="region of interest" description="Disordered" evidence="1">
    <location>
        <begin position="49"/>
        <end position="84"/>
    </location>
</feature>
<dbReference type="Proteomes" id="UP000559182">
    <property type="component" value="Unassembled WGS sequence"/>
</dbReference>
<comment type="caution">
    <text evidence="3">The sequence shown here is derived from an EMBL/GenBank/DDBJ whole genome shotgun (WGS) entry which is preliminary data.</text>
</comment>
<reference evidence="3 4" key="1">
    <citation type="submission" date="2020-08" db="EMBL/GenBank/DDBJ databases">
        <title>Sequencing the genomes of 1000 actinobacteria strains.</title>
        <authorList>
            <person name="Klenk H.-P."/>
        </authorList>
    </citation>
    <scope>NUCLEOTIDE SEQUENCE [LARGE SCALE GENOMIC DNA]</scope>
    <source>
        <strain evidence="3 4">DSM 105369</strain>
    </source>
</reference>
<evidence type="ECO:0000259" key="2">
    <source>
        <dbReference type="Pfam" id="PF00271"/>
    </source>
</evidence>
<organism evidence="3 4">
    <name type="scientific">Flexivirga oryzae</name>
    <dbReference type="NCBI Taxonomy" id="1794944"/>
    <lineage>
        <taxon>Bacteria</taxon>
        <taxon>Bacillati</taxon>
        <taxon>Actinomycetota</taxon>
        <taxon>Actinomycetes</taxon>
        <taxon>Micrococcales</taxon>
        <taxon>Dermacoccaceae</taxon>
        <taxon>Flexivirga</taxon>
    </lineage>
</organism>